<dbReference type="RefSeq" id="WP_390205812.1">
    <property type="nucleotide sequence ID" value="NZ_JBHSZC010000001.1"/>
</dbReference>
<dbReference type="EMBL" id="JBHTAX010000001">
    <property type="protein sequence ID" value="MFC7190770.1"/>
    <property type="molecule type" value="Genomic_DNA"/>
</dbReference>
<gene>
    <name evidence="1" type="ORF">ACFQL7_13605</name>
</gene>
<protein>
    <submittedName>
        <fullName evidence="1">Uncharacterized protein</fullName>
    </submittedName>
</protein>
<sequence length="271" mass="31624">MDLLCKFCKHYESNLEKLEDKDDQLANVTFALSPDWKPSERIVEGNLYLGNFGVVRNIVDTQDGKRQERGRDLDDSEERPLYFLIYMPSGNASEAYLLLEHSQRYGAKKPFKVVLQSWVQRYSANVIVEIDRVKTSDIFPKLREADRTVRFRLEKDGLPDQVHDEFDPVFDDDEMKQVIEFRPQDGGDMDVDVNELEAWFNDSERSFETIDGVSYNNVKITIEKNNSEETISITKGEAKMRRNIELGRLPKRGIYLFLQTYLYKLIITLIS</sequence>
<proteinExistence type="predicted"/>
<accession>A0ABD5YWB4</accession>
<organism evidence="1 2">
    <name type="scientific">Halocatena marina</name>
    <dbReference type="NCBI Taxonomy" id="2934937"/>
    <lineage>
        <taxon>Archaea</taxon>
        <taxon>Methanobacteriati</taxon>
        <taxon>Methanobacteriota</taxon>
        <taxon>Stenosarchaea group</taxon>
        <taxon>Halobacteria</taxon>
        <taxon>Halobacteriales</taxon>
        <taxon>Natronomonadaceae</taxon>
        <taxon>Halocatena</taxon>
    </lineage>
</organism>
<name>A0ABD5YWB4_9EURY</name>
<dbReference type="AlphaFoldDB" id="A0ABD5YWB4"/>
<reference evidence="1 2" key="1">
    <citation type="journal article" date="2019" name="Int. J. Syst. Evol. Microbiol.">
        <title>The Global Catalogue of Microorganisms (GCM) 10K type strain sequencing project: providing services to taxonomists for standard genome sequencing and annotation.</title>
        <authorList>
            <consortium name="The Broad Institute Genomics Platform"/>
            <consortium name="The Broad Institute Genome Sequencing Center for Infectious Disease"/>
            <person name="Wu L."/>
            <person name="Ma J."/>
        </authorList>
    </citation>
    <scope>NUCLEOTIDE SEQUENCE [LARGE SCALE GENOMIC DNA]</scope>
    <source>
        <strain evidence="1 2">RDMS1</strain>
    </source>
</reference>
<comment type="caution">
    <text evidence="1">The sequence shown here is derived from an EMBL/GenBank/DDBJ whole genome shotgun (WGS) entry which is preliminary data.</text>
</comment>
<dbReference type="Proteomes" id="UP001596417">
    <property type="component" value="Unassembled WGS sequence"/>
</dbReference>
<evidence type="ECO:0000313" key="2">
    <source>
        <dbReference type="Proteomes" id="UP001596417"/>
    </source>
</evidence>
<keyword evidence="2" id="KW-1185">Reference proteome</keyword>
<evidence type="ECO:0000313" key="1">
    <source>
        <dbReference type="EMBL" id="MFC7190770.1"/>
    </source>
</evidence>